<protein>
    <recommendedName>
        <fullName evidence="1">Isoaspartyl dipeptidase</fullName>
        <ecNumber evidence="1">3.4.19.-</ecNumber>
    </recommendedName>
</protein>
<evidence type="ECO:0000313" key="6">
    <source>
        <dbReference type="EMBL" id="AJG96913.1"/>
    </source>
</evidence>
<dbReference type="Proteomes" id="UP000031866">
    <property type="component" value="Chromosome"/>
</dbReference>
<dbReference type="AlphaFoldDB" id="A0A0B5QJP7"/>
<keyword evidence="1" id="KW-0645">Protease</keyword>
<dbReference type="Gene3D" id="2.30.40.10">
    <property type="entry name" value="Urease, subunit C, domain 1"/>
    <property type="match status" value="1"/>
</dbReference>
<organism evidence="6 7">
    <name type="scientific">Clostridium beijerinckii</name>
    <name type="common">Clostridium MP</name>
    <dbReference type="NCBI Taxonomy" id="1520"/>
    <lineage>
        <taxon>Bacteria</taxon>
        <taxon>Bacillati</taxon>
        <taxon>Bacillota</taxon>
        <taxon>Clostridia</taxon>
        <taxon>Eubacteriales</taxon>
        <taxon>Clostridiaceae</taxon>
        <taxon>Clostridium</taxon>
    </lineage>
</organism>
<feature type="binding site" evidence="4">
    <location>
        <position position="62"/>
    </location>
    <ligand>
        <name>Zn(2+)</name>
        <dbReference type="ChEBI" id="CHEBI:29105"/>
        <label>1</label>
        <note>catalytic</note>
    </ligand>
</feature>
<gene>
    <name evidence="6" type="ORF">LF65_00236</name>
</gene>
<dbReference type="GO" id="GO:0016810">
    <property type="term" value="F:hydrolase activity, acting on carbon-nitrogen (but not peptide) bonds"/>
    <property type="evidence" value="ECO:0007669"/>
    <property type="project" value="InterPro"/>
</dbReference>
<feature type="binding site" evidence="3">
    <location>
        <position position="131"/>
    </location>
    <ligand>
        <name>substrate</name>
    </ligand>
</feature>
<feature type="binding site" evidence="3">
    <location>
        <begin position="69"/>
        <end position="71"/>
    </location>
    <ligand>
        <name>substrate</name>
    </ligand>
</feature>
<feature type="binding site" evidence="3">
    <location>
        <position position="228"/>
    </location>
    <ligand>
        <name>substrate</name>
    </ligand>
</feature>
<feature type="binding site" evidence="4">
    <location>
        <position position="196"/>
    </location>
    <ligand>
        <name>Zn(2+)</name>
        <dbReference type="ChEBI" id="CHEBI:29105"/>
        <label>2</label>
        <note>catalytic</note>
    </ligand>
</feature>
<dbReference type="KEGG" id="cbei:LF65_00236"/>
<evidence type="ECO:0000313" key="7">
    <source>
        <dbReference type="Proteomes" id="UP000031866"/>
    </source>
</evidence>
<dbReference type="SUPFAM" id="SSF51556">
    <property type="entry name" value="Metallo-dependent hydrolases"/>
    <property type="match status" value="1"/>
</dbReference>
<feature type="binding site" evidence="4">
    <location>
        <position position="64"/>
    </location>
    <ligand>
        <name>Zn(2+)</name>
        <dbReference type="ChEBI" id="CHEBI:29105"/>
        <label>1</label>
        <note>catalytic</note>
    </ligand>
</feature>
<dbReference type="RefSeq" id="WP_041893492.1">
    <property type="nucleotide sequence ID" value="NZ_CP010086.2"/>
</dbReference>
<dbReference type="NCBIfam" id="TIGR01975">
    <property type="entry name" value="isoAsp_dipep"/>
    <property type="match status" value="1"/>
</dbReference>
<dbReference type="Gene3D" id="3.20.20.140">
    <property type="entry name" value="Metal-dependent hydrolases"/>
    <property type="match status" value="1"/>
</dbReference>
<accession>A0A0B5QJP7</accession>
<dbReference type="PANTHER" id="PTHR11647:SF1">
    <property type="entry name" value="COLLAPSIN RESPONSE MEDIATOR PROTEIN"/>
    <property type="match status" value="1"/>
</dbReference>
<dbReference type="GO" id="GO:0006508">
    <property type="term" value="P:proteolysis"/>
    <property type="evidence" value="ECO:0007669"/>
    <property type="project" value="UniProtKB-KW"/>
</dbReference>
<dbReference type="GO" id="GO:0008798">
    <property type="term" value="F:beta-aspartyl-peptidase activity"/>
    <property type="evidence" value="ECO:0007669"/>
    <property type="project" value="InterPro"/>
</dbReference>
<feature type="binding site" evidence="4">
    <location>
        <position position="225"/>
    </location>
    <ligand>
        <name>Zn(2+)</name>
        <dbReference type="ChEBI" id="CHEBI:29105"/>
        <label>2</label>
        <note>catalytic</note>
    </ligand>
</feature>
<feature type="binding site" evidence="3">
    <location>
        <position position="164"/>
    </location>
    <ligand>
        <name>substrate</name>
    </ligand>
</feature>
<name>A0A0B5QJP7_CLOBE</name>
<dbReference type="STRING" id="1520.LF65_00236"/>
<comment type="subcellular location">
    <subcellularLocation>
        <location evidence="1">Cytoplasm</location>
    </subcellularLocation>
</comment>
<dbReference type="GO" id="GO:0008237">
    <property type="term" value="F:metallopeptidase activity"/>
    <property type="evidence" value="ECO:0007669"/>
    <property type="project" value="UniProtKB-KW"/>
</dbReference>
<dbReference type="InterPro" id="IPR006680">
    <property type="entry name" value="Amidohydro-rel"/>
</dbReference>
<evidence type="ECO:0000259" key="5">
    <source>
        <dbReference type="Pfam" id="PF01979"/>
    </source>
</evidence>
<keyword evidence="1 4" id="KW-0479">Metal-binding</keyword>
<sequence>MISIIKGCNVYAPKHLGIKDVVIAGGKIEGIYENLNIKIAPIDVEVIDGRNKLLFPGFIDGHVHIIGAGGEGGYNTRTPEMPLSSLVKAGITTVVGCIGTDGTCRSMKSLIAKAKALKQDGMSAYCFTGSYELPVKTVTDSIKSDLMLIEEIIGIGEIAISDHRSSQQTFEVFANAVAESRVGGLLSNKCGIVNIHLGEGNRKLNYLFELLDKTEIPETQLLPTHINRNGKLFKEGLEYVKRGGFIDLTTSCDLENLGEGELRAGEGLKKYLDEKLPIDHITFTSDGNGSMEKFDKDGKLEGYEICSVSTLYREIKCAITEQNVPIEDAIKVVTSNVASIMKLANKGAIESGKDADLVIVDEKSLDIEMVFANGKKMMENGEVIVKGFFEK</sequence>
<feature type="domain" description="Amidohydrolase-related" evidence="5">
    <location>
        <begin position="54"/>
        <end position="375"/>
    </location>
</feature>
<keyword evidence="1" id="KW-0482">Metalloprotease</keyword>
<comment type="function">
    <text evidence="1">Catalyzes the hydrolytic cleavage of a subset of L-isoaspartyl (L-beta-aspartyl) dipeptides. Used to degrade proteins damaged by L-isoaspartyl residues formation.</text>
</comment>
<feature type="active site" description="Proton acceptor" evidence="2">
    <location>
        <position position="286"/>
    </location>
</feature>
<comment type="cofactor">
    <cofactor evidence="1 4">
        <name>Zn(2+)</name>
        <dbReference type="ChEBI" id="CHEBI:29105"/>
    </cofactor>
    <text evidence="1 4">Binds 2 Zn(2+) ions per subunit.</text>
</comment>
<evidence type="ECO:0000256" key="3">
    <source>
        <dbReference type="PIRSR" id="PIRSR001238-2"/>
    </source>
</evidence>
<dbReference type="GO" id="GO:0005737">
    <property type="term" value="C:cytoplasm"/>
    <property type="evidence" value="ECO:0007669"/>
    <property type="project" value="UniProtKB-SubCell"/>
</dbReference>
<dbReference type="InterPro" id="IPR010229">
    <property type="entry name" value="Pept_M38_dipep"/>
</dbReference>
<dbReference type="PIRSF" id="PIRSF001238">
    <property type="entry name" value="IadA"/>
    <property type="match status" value="1"/>
</dbReference>
<dbReference type="EMBL" id="CP010086">
    <property type="protein sequence ID" value="AJG96913.1"/>
    <property type="molecule type" value="Genomic_DNA"/>
</dbReference>
<dbReference type="OrthoDB" id="9775607at2"/>
<comment type="PTM">
    <text evidence="1">Carboxylation allows a single lysine to coordinate two zinc ions.</text>
</comment>
<dbReference type="InterPro" id="IPR032466">
    <property type="entry name" value="Metal_Hydrolase"/>
</dbReference>
<keyword evidence="1 4" id="KW-0862">Zinc</keyword>
<evidence type="ECO:0000256" key="4">
    <source>
        <dbReference type="PIRSR" id="PIRSR001238-3"/>
    </source>
</evidence>
<comment type="similarity">
    <text evidence="1">Belongs to the peptidase M38 family.</text>
</comment>
<reference evidence="7" key="1">
    <citation type="submission" date="2014-12" db="EMBL/GenBank/DDBJ databases">
        <title>Genome sequence of Clostridium beijerinckii strain 59B.</title>
        <authorList>
            <person name="Little G.T."/>
            <person name="Minton N.P."/>
        </authorList>
    </citation>
    <scope>NUCLEOTIDE SEQUENCE [LARGE SCALE GENOMIC DNA]</scope>
    <source>
        <strain evidence="7">59B</strain>
    </source>
</reference>
<dbReference type="EC" id="3.4.19.-" evidence="1"/>
<feature type="binding site" evidence="4">
    <location>
        <position position="286"/>
    </location>
    <ligand>
        <name>Zn(2+)</name>
        <dbReference type="ChEBI" id="CHEBI:29105"/>
        <label>1</label>
        <note>catalytic</note>
    </ligand>
</feature>
<dbReference type="Pfam" id="PF01979">
    <property type="entry name" value="Amidohydro_1"/>
    <property type="match status" value="1"/>
</dbReference>
<evidence type="ECO:0000256" key="2">
    <source>
        <dbReference type="PIRSR" id="PIRSR001238-1"/>
    </source>
</evidence>
<evidence type="ECO:0000256" key="1">
    <source>
        <dbReference type="PIRNR" id="PIRNR001238"/>
    </source>
</evidence>
<dbReference type="InterPro" id="IPR011059">
    <property type="entry name" value="Metal-dep_hydrolase_composite"/>
</dbReference>
<feature type="binding site" evidence="3">
    <location>
        <position position="100"/>
    </location>
    <ligand>
        <name>substrate</name>
    </ligand>
</feature>
<dbReference type="GO" id="GO:0046872">
    <property type="term" value="F:metal ion binding"/>
    <property type="evidence" value="ECO:0007669"/>
    <property type="project" value="UniProtKB-KW"/>
</dbReference>
<dbReference type="PANTHER" id="PTHR11647">
    <property type="entry name" value="HYDRANTOINASE/DIHYDROPYRIMIDINASE FAMILY MEMBER"/>
    <property type="match status" value="1"/>
</dbReference>
<dbReference type="SUPFAM" id="SSF51338">
    <property type="entry name" value="Composite domain of metallo-dependent hydrolases"/>
    <property type="match status" value="1"/>
</dbReference>
<dbReference type="InterPro" id="IPR050378">
    <property type="entry name" value="Metallo-dep_Hydrolases_sf"/>
</dbReference>
<feature type="binding site" evidence="3">
    <location>
        <position position="290"/>
    </location>
    <ligand>
        <name>substrate</name>
    </ligand>
</feature>
<proteinExistence type="inferred from homology"/>
<keyword evidence="1" id="KW-0378">Hydrolase</keyword>